<dbReference type="GO" id="GO:0004521">
    <property type="term" value="F:RNA endonuclease activity"/>
    <property type="evidence" value="ECO:0007669"/>
    <property type="project" value="InterPro"/>
</dbReference>
<evidence type="ECO:0000259" key="6">
    <source>
        <dbReference type="Pfam" id="PF03755"/>
    </source>
</evidence>
<evidence type="ECO:0000256" key="3">
    <source>
        <dbReference type="ARBA" id="ARBA00022759"/>
    </source>
</evidence>
<keyword evidence="4" id="KW-0378">Hydrolase</keyword>
<comment type="cofactor">
    <cofactor evidence="1">
        <name>a divalent metal cation</name>
        <dbReference type="ChEBI" id="CHEBI:60240"/>
    </cofactor>
</comment>
<dbReference type="InterPro" id="IPR013527">
    <property type="entry name" value="YicC-like_N"/>
</dbReference>
<evidence type="ECO:0000259" key="7">
    <source>
        <dbReference type="Pfam" id="PF08340"/>
    </source>
</evidence>
<feature type="domain" description="Endoribonuclease YicC-like N-terminal" evidence="6">
    <location>
        <begin position="2"/>
        <end position="151"/>
    </location>
</feature>
<dbReference type="Pfam" id="PF03755">
    <property type="entry name" value="YicC-like_N"/>
    <property type="match status" value="1"/>
</dbReference>
<reference evidence="8" key="1">
    <citation type="journal article" date="2020" name="mSystems">
        <title>Genome- and Community-Level Interaction Insights into Carbon Utilization and Element Cycling Functions of Hydrothermarchaeota in Hydrothermal Sediment.</title>
        <authorList>
            <person name="Zhou Z."/>
            <person name="Liu Y."/>
            <person name="Xu W."/>
            <person name="Pan J."/>
            <person name="Luo Z.H."/>
            <person name="Li M."/>
        </authorList>
    </citation>
    <scope>NUCLEOTIDE SEQUENCE [LARGE SCALE GENOMIC DNA]</scope>
    <source>
        <strain evidence="8">SpSt-791</strain>
    </source>
</reference>
<dbReference type="EMBL" id="DTHS01000027">
    <property type="protein sequence ID" value="HHR48860.1"/>
    <property type="molecule type" value="Genomic_DNA"/>
</dbReference>
<evidence type="ECO:0000256" key="1">
    <source>
        <dbReference type="ARBA" id="ARBA00001968"/>
    </source>
</evidence>
<sequence>MIRSMTGIGEAHGHGINVEIKSFNHKHLELAMKIPERLKGAEAEIKEWIKNRIKRGYLQVSISLEEKPVGEEFTYDKDLVENILKVGNRLKEKYNLKGEIEINFLLAFPGVLKVEKKEQNNKLLFENLKKVFNKALTNLIRMREKEGRFIEKEFKRRIRKIISSVKLIEERIPNKLKERENNLIARLNINNNNKKEELRQRILQEISLIQEKIDIAEECSRLNSHAQLFLNTLKEKDASGRKLEFILSEMVRELETLSSKARDFYISEKVILIKEEVDKLREQVRNVE</sequence>
<gene>
    <name evidence="8" type="ORF">ENV79_04360</name>
</gene>
<feature type="domain" description="Endoribonuclease YicC-like C-terminal" evidence="7">
    <location>
        <begin position="168"/>
        <end position="288"/>
    </location>
</feature>
<evidence type="ECO:0000256" key="4">
    <source>
        <dbReference type="ARBA" id="ARBA00022801"/>
    </source>
</evidence>
<evidence type="ECO:0000256" key="5">
    <source>
        <dbReference type="ARBA" id="ARBA00035648"/>
    </source>
</evidence>
<evidence type="ECO:0000256" key="2">
    <source>
        <dbReference type="ARBA" id="ARBA00022722"/>
    </source>
</evidence>
<proteinExistence type="inferred from homology"/>
<keyword evidence="3" id="KW-0255">Endonuclease</keyword>
<comment type="similarity">
    <text evidence="5">Belongs to the YicC/YloC family.</text>
</comment>
<dbReference type="NCBIfam" id="TIGR00255">
    <property type="entry name" value="YicC/YloC family endoribonuclease"/>
    <property type="match status" value="1"/>
</dbReference>
<dbReference type="PANTHER" id="PTHR30636">
    <property type="entry name" value="UPF0701 PROTEIN YICC"/>
    <property type="match status" value="1"/>
</dbReference>
<dbReference type="GO" id="GO:0016787">
    <property type="term" value="F:hydrolase activity"/>
    <property type="evidence" value="ECO:0007669"/>
    <property type="project" value="UniProtKB-KW"/>
</dbReference>
<comment type="caution">
    <text evidence="8">The sequence shown here is derived from an EMBL/GenBank/DDBJ whole genome shotgun (WGS) entry which is preliminary data.</text>
</comment>
<protein>
    <submittedName>
        <fullName evidence="8">YicC family protein</fullName>
    </submittedName>
</protein>
<evidence type="ECO:0000313" key="8">
    <source>
        <dbReference type="EMBL" id="HHR48860.1"/>
    </source>
</evidence>
<dbReference type="InterPro" id="IPR013551">
    <property type="entry name" value="YicC-like_C"/>
</dbReference>
<keyword evidence="2" id="KW-0540">Nuclease</keyword>
<name>A0A7V6CN89_UNCW3</name>
<dbReference type="Pfam" id="PF08340">
    <property type="entry name" value="YicC-like_C"/>
    <property type="match status" value="1"/>
</dbReference>
<accession>A0A7V6CN89</accession>
<dbReference type="InterPro" id="IPR005229">
    <property type="entry name" value="YicC/YloC-like"/>
</dbReference>
<dbReference type="PANTHER" id="PTHR30636:SF3">
    <property type="entry name" value="UPF0701 PROTEIN YICC"/>
    <property type="match status" value="1"/>
</dbReference>
<dbReference type="AlphaFoldDB" id="A0A7V6CN89"/>
<organism evidence="8">
    <name type="scientific">candidate division WOR-3 bacterium</name>
    <dbReference type="NCBI Taxonomy" id="2052148"/>
    <lineage>
        <taxon>Bacteria</taxon>
        <taxon>Bacteria division WOR-3</taxon>
    </lineage>
</organism>